<feature type="domain" description="Major facilitator superfamily (MFS) profile" evidence="5">
    <location>
        <begin position="231"/>
        <end position="487"/>
    </location>
</feature>
<feature type="transmembrane region" description="Helical" evidence="4">
    <location>
        <begin position="111"/>
        <end position="135"/>
    </location>
</feature>
<keyword evidence="2 4" id="KW-1133">Transmembrane helix</keyword>
<dbReference type="GO" id="GO:0022857">
    <property type="term" value="F:transmembrane transporter activity"/>
    <property type="evidence" value="ECO:0007669"/>
    <property type="project" value="InterPro"/>
</dbReference>
<dbReference type="Proteomes" id="UP000502421">
    <property type="component" value="Chromosome"/>
</dbReference>
<evidence type="ECO:0000256" key="4">
    <source>
        <dbReference type="SAM" id="Phobius"/>
    </source>
</evidence>
<organism evidence="6 7">
    <name type="scientific">Chitinophaga oryzae</name>
    <dbReference type="NCBI Taxonomy" id="2725414"/>
    <lineage>
        <taxon>Bacteria</taxon>
        <taxon>Pseudomonadati</taxon>
        <taxon>Bacteroidota</taxon>
        <taxon>Chitinophagia</taxon>
        <taxon>Chitinophagales</taxon>
        <taxon>Chitinophagaceae</taxon>
        <taxon>Chitinophaga</taxon>
    </lineage>
</organism>
<evidence type="ECO:0000259" key="5">
    <source>
        <dbReference type="PROSITE" id="PS50850"/>
    </source>
</evidence>
<dbReference type="PROSITE" id="PS50850">
    <property type="entry name" value="MFS"/>
    <property type="match status" value="1"/>
</dbReference>
<dbReference type="PANTHER" id="PTHR23526">
    <property type="entry name" value="INTEGRAL MEMBRANE TRANSPORT PROTEIN-RELATED"/>
    <property type="match status" value="1"/>
</dbReference>
<dbReference type="SUPFAM" id="SSF103473">
    <property type="entry name" value="MFS general substrate transporter"/>
    <property type="match status" value="1"/>
</dbReference>
<proteinExistence type="predicted"/>
<dbReference type="InterPro" id="IPR020846">
    <property type="entry name" value="MFS_dom"/>
</dbReference>
<dbReference type="InterPro" id="IPR052528">
    <property type="entry name" value="Sugar_transport-like"/>
</dbReference>
<reference evidence="7" key="1">
    <citation type="submission" date="2020-04" db="EMBL/GenBank/DDBJ databases">
        <authorList>
            <person name="Kittiwongwattana C."/>
        </authorList>
    </citation>
    <scope>NUCLEOTIDE SEQUENCE [LARGE SCALE GENOMIC DNA]</scope>
    <source>
        <strain evidence="7">1310</strain>
    </source>
</reference>
<keyword evidence="3 4" id="KW-0472">Membrane</keyword>
<evidence type="ECO:0000256" key="1">
    <source>
        <dbReference type="ARBA" id="ARBA00022692"/>
    </source>
</evidence>
<evidence type="ECO:0000313" key="6">
    <source>
        <dbReference type="EMBL" id="QJB35592.1"/>
    </source>
</evidence>
<dbReference type="InterPro" id="IPR036259">
    <property type="entry name" value="MFS_trans_sf"/>
</dbReference>
<dbReference type="AlphaFoldDB" id="A0AAE6ZN26"/>
<protein>
    <submittedName>
        <fullName evidence="6">MFS transporter</fullName>
    </submittedName>
</protein>
<dbReference type="InterPro" id="IPR011701">
    <property type="entry name" value="MFS"/>
</dbReference>
<sequence>MWKPVAKLTEQDTERGMKLVIGDGLAAEVMTTLTSGAFLVAMALMLGASNLQIGVLSALPTFTNIFQLISIWLVRRSNNRRAVTVICTIVARIPLVVIGVIPLLFPGAASIHFLIVFLSCFYFFGSLAGPAWNAWIKDLVPESMLGSYFSRRGSYTQTLNVVLSLAAALGVDYIRRQYPQYELDTYYFLFLLAGAAGLTGAAILSRAPEPQMYMDKENVFRLLKRPLSDLNFVRLLVFNSAWVFAMNIAQPFFTVYMMKGMGLSLSSITVLAIISQLFGIFTIRIWGKFADRYSNKTIIAISAPLYIISLILWCFVGIYTKLYANIILLVIVHMLMGIANAGINLSITNIGLKLAPSKDAIVYLSAKNIITAVFSALGPIAGGVLADFFEHKSLRIDAQWQGEKSSLLLHLVALHEWNFLFLIAAVIALISLEMLMVVNETGEVEKNVVVRIMRSSIKNNLKDYYLIGNLVTLHDRFWGYILRRKPS</sequence>
<feature type="transmembrane region" description="Helical" evidence="4">
    <location>
        <begin position="265"/>
        <end position="286"/>
    </location>
</feature>
<feature type="transmembrane region" description="Helical" evidence="4">
    <location>
        <begin position="326"/>
        <end position="347"/>
    </location>
</feature>
<name>A0AAE6ZN26_9BACT</name>
<feature type="transmembrane region" description="Helical" evidence="4">
    <location>
        <begin position="53"/>
        <end position="74"/>
    </location>
</feature>
<dbReference type="Gene3D" id="1.20.1250.20">
    <property type="entry name" value="MFS general substrate transporter like domains"/>
    <property type="match status" value="2"/>
</dbReference>
<dbReference type="Pfam" id="PF07690">
    <property type="entry name" value="MFS_1"/>
    <property type="match status" value="1"/>
</dbReference>
<feature type="transmembrane region" description="Helical" evidence="4">
    <location>
        <begin position="155"/>
        <end position="174"/>
    </location>
</feature>
<feature type="transmembrane region" description="Helical" evidence="4">
    <location>
        <begin position="368"/>
        <end position="389"/>
    </location>
</feature>
<evidence type="ECO:0000313" key="7">
    <source>
        <dbReference type="Proteomes" id="UP000502421"/>
    </source>
</evidence>
<evidence type="ECO:0000256" key="2">
    <source>
        <dbReference type="ARBA" id="ARBA00022989"/>
    </source>
</evidence>
<feature type="transmembrane region" description="Helical" evidence="4">
    <location>
        <begin position="186"/>
        <end position="204"/>
    </location>
</feature>
<feature type="transmembrane region" description="Helical" evidence="4">
    <location>
        <begin position="417"/>
        <end position="438"/>
    </location>
</feature>
<gene>
    <name evidence="6" type="ORF">HF329_31535</name>
</gene>
<evidence type="ECO:0000256" key="3">
    <source>
        <dbReference type="ARBA" id="ARBA00023136"/>
    </source>
</evidence>
<dbReference type="PANTHER" id="PTHR23526:SF2">
    <property type="entry name" value="MAJOR FACILITATOR SUPERFAMILY (MFS) PROFILE DOMAIN-CONTAINING PROTEIN"/>
    <property type="match status" value="1"/>
</dbReference>
<dbReference type="KEGG" id="coy:HF329_31535"/>
<feature type="transmembrane region" description="Helical" evidence="4">
    <location>
        <begin position="232"/>
        <end position="253"/>
    </location>
</feature>
<accession>A0AAE6ZN26</accession>
<keyword evidence="1 4" id="KW-0812">Transmembrane</keyword>
<feature type="transmembrane region" description="Helical" evidence="4">
    <location>
        <begin position="83"/>
        <end position="105"/>
    </location>
</feature>
<dbReference type="EMBL" id="CP051205">
    <property type="protein sequence ID" value="QJB35592.1"/>
    <property type="molecule type" value="Genomic_DNA"/>
</dbReference>
<feature type="transmembrane region" description="Helical" evidence="4">
    <location>
        <begin position="25"/>
        <end position="47"/>
    </location>
</feature>
<feature type="transmembrane region" description="Helical" evidence="4">
    <location>
        <begin position="298"/>
        <end position="320"/>
    </location>
</feature>